<keyword evidence="2" id="KW-0285">Flavoprotein</keyword>
<accession>A0A5J4L0S0</accession>
<dbReference type="SUPFAM" id="SSF54862">
    <property type="entry name" value="4Fe-4S ferredoxins"/>
    <property type="match status" value="1"/>
</dbReference>
<evidence type="ECO:0000256" key="6">
    <source>
        <dbReference type="ARBA" id="ARBA00032722"/>
    </source>
</evidence>
<gene>
    <name evidence="8" type="ORF">A45J_0613</name>
</gene>
<proteinExistence type="predicted"/>
<dbReference type="InterPro" id="IPR017900">
    <property type="entry name" value="4Fe4S_Fe_S_CS"/>
</dbReference>
<dbReference type="AlphaFoldDB" id="A0A5J4L0S0"/>
<dbReference type="Gene3D" id="3.30.70.20">
    <property type="match status" value="1"/>
</dbReference>
<evidence type="ECO:0000256" key="5">
    <source>
        <dbReference type="ARBA" id="ARBA00030119"/>
    </source>
</evidence>
<keyword evidence="4" id="KW-0560">Oxidoreductase</keyword>
<dbReference type="PANTHER" id="PTHR43073:SF2">
    <property type="entry name" value="DIHYDROPYRIMIDINE DEHYDROGENASE [NADP(+)]"/>
    <property type="match status" value="1"/>
</dbReference>
<dbReference type="Gene3D" id="2.160.20.60">
    <property type="entry name" value="Glutamate synthase, alpha subunit, C-terminal domain"/>
    <property type="match status" value="1"/>
</dbReference>
<sequence length="813" mass="90230">MRAKRQKTDKRQVKVKVEKKGRVSSSAFSLQPSVCLQINGRSAVIKGNVNGKRVPSRILEEYIQQAVSEGARELHIIADGQHGIGGRIWPRGETIKITVEGPIGQRLGSMGMFGTEIVVKNSVSDDVGWLNCGAKITVLGDATNGAWNAAAQGILYVQGSGGARCDTMTKHNPRFDPPQSWYFRDVGDSFAEFKAGGIAVVCGVNPRNPKNILGYRPCVGMVGGTIYFRGQIQGYSERDVKLLDLTEQDYQWLKANMKPYLEAIDRMEYYDELTKSPDAWKKLIAYTPQEKRARKWFKMSTTEFRKNMWEKEVGEGGIFAEYLDHELTLLPYITTGKDRRNKPIWANEKYAPPCAYACPTHIPSHKRASLIRQGKLQEALELVLQYSPLPATVCGEICPNLCMQACTRAQFDKPLDIDRLGSLALGLPAPKKAEPTGHTIAIIGGGPAGMSAAWQLALKGHTVDIYEAGDKLGGKIEQCIPRERLPHDILEREIARFKGLGINVHLNTKVNREKFDEIYKDHEVVIIAIGAHKPRRITFPGYEDAVTAYDFLKDINAGKHPDLKGKKVVVIGAGNVAMDVCSEAFNYGAASVTAIDIQKPAAFGVEMEIAKSKGTQIIWPKITERYDKNEKKLYFKDGTSLDADFVVIAIGDMPEIDFLPPSIHTERGWITVNENYQTSDVKVFAIGDVTGLGLVTHAIGHGRVAAENIHYLISHAPRQPEVKQVIPYERIKTEYYDVCRGDLPIEQEANRCMSCATCRDCHMCEATCYWGAISRIEHSDGSYEYVVDDDKCIGCGFCAGICPCGVWEMVENI</sequence>
<evidence type="ECO:0000256" key="1">
    <source>
        <dbReference type="ARBA" id="ARBA00001917"/>
    </source>
</evidence>
<organism evidence="8">
    <name type="scientific">hot springs metagenome</name>
    <dbReference type="NCBI Taxonomy" id="433727"/>
    <lineage>
        <taxon>unclassified sequences</taxon>
        <taxon>metagenomes</taxon>
        <taxon>ecological metagenomes</taxon>
    </lineage>
</organism>
<comment type="cofactor">
    <cofactor evidence="1">
        <name>FMN</name>
        <dbReference type="ChEBI" id="CHEBI:58210"/>
    </cofactor>
</comment>
<dbReference type="PANTHER" id="PTHR43073">
    <property type="entry name" value="DIHYDROPYRIMIDINE DEHYDROGENASE [NADP(+)]"/>
    <property type="match status" value="1"/>
</dbReference>
<dbReference type="PRINTS" id="PR00469">
    <property type="entry name" value="PNDRDTASEII"/>
</dbReference>
<dbReference type="InterPro" id="IPR023753">
    <property type="entry name" value="FAD/NAD-binding_dom"/>
</dbReference>
<dbReference type="InterPro" id="IPR028261">
    <property type="entry name" value="DPD_II"/>
</dbReference>
<dbReference type="InterPro" id="IPR036188">
    <property type="entry name" value="FAD/NAD-bd_sf"/>
</dbReference>
<dbReference type="InterPro" id="IPR036485">
    <property type="entry name" value="Glu_synth_asu_C_sf"/>
</dbReference>
<dbReference type="EMBL" id="BLAB01000001">
    <property type="protein sequence ID" value="GER92882.1"/>
    <property type="molecule type" value="Genomic_DNA"/>
</dbReference>
<comment type="caution">
    <text evidence="8">The sequence shown here is derived from an EMBL/GenBank/DDBJ whole genome shotgun (WGS) entry which is preliminary data.</text>
</comment>
<dbReference type="Gene3D" id="3.50.50.60">
    <property type="entry name" value="FAD/NAD(P)-binding domain"/>
    <property type="match status" value="1"/>
</dbReference>
<evidence type="ECO:0000256" key="3">
    <source>
        <dbReference type="ARBA" id="ARBA00022643"/>
    </source>
</evidence>
<protein>
    <recommendedName>
        <fullName evidence="6">Dihydrothymine dehydrogenase</fullName>
    </recommendedName>
    <alternativeName>
        <fullName evidence="5">Dihydrouracil dehydrogenase</fullName>
    </alternativeName>
</protein>
<evidence type="ECO:0000256" key="2">
    <source>
        <dbReference type="ARBA" id="ARBA00022630"/>
    </source>
</evidence>
<dbReference type="SUPFAM" id="SSF69336">
    <property type="entry name" value="Alpha subunit of glutamate synthase, C-terminal domain"/>
    <property type="match status" value="1"/>
</dbReference>
<dbReference type="PRINTS" id="PR00368">
    <property type="entry name" value="FADPNR"/>
</dbReference>
<reference evidence="8" key="1">
    <citation type="submission" date="2019-10" db="EMBL/GenBank/DDBJ databases">
        <title>Metagenomic sequencing of thiosulfate-disproportionating enrichment culture.</title>
        <authorList>
            <person name="Umezawa K."/>
            <person name="Kojima H."/>
            <person name="Fukui M."/>
        </authorList>
    </citation>
    <scope>NUCLEOTIDE SEQUENCE</scope>
    <source>
        <strain evidence="8">45J</strain>
    </source>
</reference>
<feature type="domain" description="4Fe-4S ferredoxin-type" evidence="7">
    <location>
        <begin position="783"/>
        <end position="812"/>
    </location>
</feature>
<evidence type="ECO:0000256" key="4">
    <source>
        <dbReference type="ARBA" id="ARBA00023002"/>
    </source>
</evidence>
<dbReference type="Gene3D" id="1.10.1060.10">
    <property type="entry name" value="Alpha-helical ferredoxin"/>
    <property type="match status" value="1"/>
</dbReference>
<dbReference type="SUPFAM" id="SSF51905">
    <property type="entry name" value="FAD/NAD(P)-binding domain"/>
    <property type="match status" value="1"/>
</dbReference>
<keyword evidence="3" id="KW-0288">FMN</keyword>
<name>A0A5J4L0S0_9ZZZZ</name>
<dbReference type="GO" id="GO:0016491">
    <property type="term" value="F:oxidoreductase activity"/>
    <property type="evidence" value="ECO:0007669"/>
    <property type="project" value="UniProtKB-KW"/>
</dbReference>
<dbReference type="GO" id="GO:0051536">
    <property type="term" value="F:iron-sulfur cluster binding"/>
    <property type="evidence" value="ECO:0007669"/>
    <property type="project" value="InterPro"/>
</dbReference>
<dbReference type="Pfam" id="PF14691">
    <property type="entry name" value="Fer4_20"/>
    <property type="match status" value="1"/>
</dbReference>
<dbReference type="PROSITE" id="PS51379">
    <property type="entry name" value="4FE4S_FER_2"/>
    <property type="match status" value="1"/>
</dbReference>
<evidence type="ECO:0000259" key="7">
    <source>
        <dbReference type="PROSITE" id="PS51379"/>
    </source>
</evidence>
<dbReference type="InterPro" id="IPR017896">
    <property type="entry name" value="4Fe4S_Fe-S-bd"/>
</dbReference>
<dbReference type="Gene3D" id="3.40.50.720">
    <property type="entry name" value="NAD(P)-binding Rossmann-like Domain"/>
    <property type="match status" value="1"/>
</dbReference>
<dbReference type="Pfam" id="PF12838">
    <property type="entry name" value="Fer4_7"/>
    <property type="match status" value="1"/>
</dbReference>
<dbReference type="PROSITE" id="PS00198">
    <property type="entry name" value="4FE4S_FER_1"/>
    <property type="match status" value="1"/>
</dbReference>
<evidence type="ECO:0000313" key="8">
    <source>
        <dbReference type="EMBL" id="GER92882.1"/>
    </source>
</evidence>
<dbReference type="Pfam" id="PF07992">
    <property type="entry name" value="Pyr_redox_2"/>
    <property type="match status" value="1"/>
</dbReference>
<dbReference type="InterPro" id="IPR009051">
    <property type="entry name" value="Helical_ferredxn"/>
</dbReference>